<gene>
    <name evidence="2" type="ORF">JIN83_07445</name>
</gene>
<organism evidence="2 3">
    <name type="scientific">Oceaniferula flava</name>
    <dbReference type="NCBI Taxonomy" id="2800421"/>
    <lineage>
        <taxon>Bacteria</taxon>
        <taxon>Pseudomonadati</taxon>
        <taxon>Verrucomicrobiota</taxon>
        <taxon>Verrucomicrobiia</taxon>
        <taxon>Verrucomicrobiales</taxon>
        <taxon>Verrucomicrobiaceae</taxon>
        <taxon>Oceaniferula</taxon>
    </lineage>
</organism>
<dbReference type="Gene3D" id="3.30.2090.10">
    <property type="entry name" value="Multidrug efflux transporter AcrB TolC docking domain, DN and DC subdomains"/>
    <property type="match status" value="2"/>
</dbReference>
<evidence type="ECO:0000313" key="2">
    <source>
        <dbReference type="EMBL" id="MBK1854789.1"/>
    </source>
</evidence>
<dbReference type="Gene3D" id="3.30.70.1320">
    <property type="entry name" value="Multidrug efflux transporter AcrB pore domain like"/>
    <property type="match status" value="1"/>
</dbReference>
<comment type="caution">
    <text evidence="2">The sequence shown here is derived from an EMBL/GenBank/DDBJ whole genome shotgun (WGS) entry which is preliminary data.</text>
</comment>
<dbReference type="SUPFAM" id="SSF82693">
    <property type="entry name" value="Multidrug efflux transporter AcrB pore domain, PN1, PN2, PC1 and PC2 subdomains"/>
    <property type="match status" value="3"/>
</dbReference>
<protein>
    <submittedName>
        <fullName evidence="2">Efflux RND transporter permease subunit</fullName>
    </submittedName>
</protein>
<dbReference type="Gene3D" id="3.30.70.1430">
    <property type="entry name" value="Multidrug efflux transporter AcrB pore domain"/>
    <property type="match status" value="2"/>
</dbReference>
<feature type="transmembrane region" description="Helical" evidence="1">
    <location>
        <begin position="970"/>
        <end position="987"/>
    </location>
</feature>
<dbReference type="PANTHER" id="PTHR32063">
    <property type="match status" value="1"/>
</dbReference>
<evidence type="ECO:0000256" key="1">
    <source>
        <dbReference type="SAM" id="Phobius"/>
    </source>
</evidence>
<dbReference type="InterPro" id="IPR027463">
    <property type="entry name" value="AcrB_DN_DC_subdom"/>
</dbReference>
<feature type="transmembrane region" description="Helical" evidence="1">
    <location>
        <begin position="993"/>
        <end position="1018"/>
    </location>
</feature>
<dbReference type="Gene3D" id="1.20.1640.10">
    <property type="entry name" value="Multidrug efflux transporter AcrB transmembrane domain"/>
    <property type="match status" value="2"/>
</dbReference>
<accession>A0AAE2VDM7</accession>
<feature type="transmembrane region" description="Helical" evidence="1">
    <location>
        <begin position="870"/>
        <end position="889"/>
    </location>
</feature>
<feature type="transmembrane region" description="Helical" evidence="1">
    <location>
        <begin position="535"/>
        <end position="553"/>
    </location>
</feature>
<keyword evidence="1" id="KW-0472">Membrane</keyword>
<feature type="transmembrane region" description="Helical" evidence="1">
    <location>
        <begin position="432"/>
        <end position="452"/>
    </location>
</feature>
<dbReference type="Proteomes" id="UP000634206">
    <property type="component" value="Unassembled WGS sequence"/>
</dbReference>
<dbReference type="GO" id="GO:0042910">
    <property type="term" value="F:xenobiotic transmembrane transporter activity"/>
    <property type="evidence" value="ECO:0007669"/>
    <property type="project" value="TreeGrafter"/>
</dbReference>
<feature type="transmembrane region" description="Helical" evidence="1">
    <location>
        <begin position="464"/>
        <end position="484"/>
    </location>
</feature>
<reference evidence="2" key="1">
    <citation type="submission" date="2021-01" db="EMBL/GenBank/DDBJ databases">
        <title>Modified the classification status of verrucomicrobia.</title>
        <authorList>
            <person name="Feng X."/>
        </authorList>
    </citation>
    <scope>NUCLEOTIDE SEQUENCE</scope>
    <source>
        <strain evidence="2">5K15</strain>
    </source>
</reference>
<dbReference type="PRINTS" id="PR00702">
    <property type="entry name" value="ACRIFLAVINRP"/>
</dbReference>
<proteinExistence type="predicted"/>
<sequence>MIDHQDKGLLAWFARNHHAANLLMIAVLAVGIISIFKIKQEVFPVFALDTVEVDVQYRGAGPAEVEQSVIVPIEAELRGMEMIRRVEATASEGRAKVVAELYPNFDKNRALQEITAAVQRIAVFPDDIEAPVVKLGTGRRREVMKIAVSGDLNERELVDFAQQIETGLLSQPDISIVELKGVRDPEIEIEIPSATLRSLGLTLGDVAERVGETAMDVPGGTLKTPGGDIQLRTKERRDRAIDFRDIPVISSTDGTKVRLGEIATITDGFEETEAENFFYGKHSVVISVYSSESQAPLEVAAAVRKFIEREKKNLPESVHLDLSRDRSQAFSERFGLLMDNGAMGLMLVLLVLGLFLDLRVAFWTAIGIPISILGSIALLPIGGATINMISLFGFIITLGIVVDDAVVVGEEIFHRISEGESRVNAAIAGARAMTMPVIFAVVTNIIAFMPLLFVPGENGQFFEVLPAVVIAVFTVSLVECLFILPSHLASDGGWLERNRLFIKINGAQTKLRHRMENLMDRAYQPVLDFSIRHRLLTVCMFLATLAITGAYLASGRIDFKFRPQIEADFIQAEVAMPAGTPVARTREVILQVEEAAKKALELANEGSVRELTTSIEVDVGNDGANLGEVAVTLVPQSQRKITGGEFADLWRDQLPVIPDMESIFFDYLVGPGGEAEIDIQLAHPDLTVLRQAADDVAKAVAAYPGTADVRKGSGRETPELQFELSPEGRALGLTSEDLGARVRDAYLGAEALRQPRGREEVRVMVRLPESERKSLEGLKDFLIRTPGGGEITLGEAAVIKTTTAPLKIERVDGGRVLKVRGNVVAGETTGNKVLSALEKNELPGIIEAYPGLSYSFEGDQREQSEAMQNLGWGLVVSMFAVFGIMAALLRSYLQAFIILLAIPFSLAGAVIGHVVLGFNISIFSIFGMIALCGMVVNGGFVLAVTRQRFIEDGMPIEQVTREAAARRCRPILLTGITTFVGLVPMILETSQQALFLVPMAISLGVGTLASAIVILLVIPATFTMTETIESFDADATVDEDDRS</sequence>
<dbReference type="Pfam" id="PF00873">
    <property type="entry name" value="ACR_tran"/>
    <property type="match status" value="1"/>
</dbReference>
<dbReference type="GO" id="GO:0005886">
    <property type="term" value="C:plasma membrane"/>
    <property type="evidence" value="ECO:0007669"/>
    <property type="project" value="TreeGrafter"/>
</dbReference>
<evidence type="ECO:0000313" key="3">
    <source>
        <dbReference type="Proteomes" id="UP000634206"/>
    </source>
</evidence>
<feature type="transmembrane region" description="Helical" evidence="1">
    <location>
        <begin position="20"/>
        <end position="38"/>
    </location>
</feature>
<keyword evidence="1" id="KW-1133">Transmembrane helix</keyword>
<dbReference type="EMBL" id="JAENIG010000004">
    <property type="protein sequence ID" value="MBK1854789.1"/>
    <property type="molecule type" value="Genomic_DNA"/>
</dbReference>
<name>A0AAE2VDM7_9BACT</name>
<feature type="transmembrane region" description="Helical" evidence="1">
    <location>
        <begin position="896"/>
        <end position="916"/>
    </location>
</feature>
<dbReference type="RefSeq" id="WP_309489400.1">
    <property type="nucleotide sequence ID" value="NZ_JAENIG010000004.1"/>
</dbReference>
<feature type="transmembrane region" description="Helical" evidence="1">
    <location>
        <begin position="334"/>
        <end position="356"/>
    </location>
</feature>
<keyword evidence="3" id="KW-1185">Reference proteome</keyword>
<dbReference type="AlphaFoldDB" id="A0AAE2VDM7"/>
<dbReference type="Gene3D" id="3.30.70.1440">
    <property type="entry name" value="Multidrug efflux transporter AcrB pore domain"/>
    <property type="match status" value="1"/>
</dbReference>
<dbReference type="SUPFAM" id="SSF82714">
    <property type="entry name" value="Multidrug efflux transporter AcrB TolC docking domain, DN and DC subdomains"/>
    <property type="match status" value="2"/>
</dbReference>
<feature type="transmembrane region" description="Helical" evidence="1">
    <location>
        <begin position="922"/>
        <end position="944"/>
    </location>
</feature>
<feature type="transmembrane region" description="Helical" evidence="1">
    <location>
        <begin position="362"/>
        <end position="381"/>
    </location>
</feature>
<dbReference type="InterPro" id="IPR001036">
    <property type="entry name" value="Acrflvin-R"/>
</dbReference>
<dbReference type="PANTHER" id="PTHR32063:SF33">
    <property type="entry name" value="RND SUPERFAMILY EFFLUX PUMP PERMEASE COMPONENT"/>
    <property type="match status" value="1"/>
</dbReference>
<dbReference type="SUPFAM" id="SSF82866">
    <property type="entry name" value="Multidrug efflux transporter AcrB transmembrane domain"/>
    <property type="match status" value="2"/>
</dbReference>
<keyword evidence="1" id="KW-0812">Transmembrane</keyword>